<comment type="catalytic activity">
    <reaction evidence="7">
        <text>Couples ATP hydrolysis with the unwinding of duplex DNA by translocating in the 3'-5' direction.</text>
        <dbReference type="EC" id="5.6.2.4"/>
    </reaction>
</comment>
<dbReference type="STRING" id="205917.A0A4Y9XS50"/>
<dbReference type="AlphaFoldDB" id="A0A4Y9XS50"/>
<dbReference type="GO" id="GO:0005524">
    <property type="term" value="F:ATP binding"/>
    <property type="evidence" value="ECO:0007669"/>
    <property type="project" value="UniProtKB-KW"/>
</dbReference>
<feature type="domain" description="Helicase ATP-binding" evidence="10">
    <location>
        <begin position="96"/>
        <end position="289"/>
    </location>
</feature>
<dbReference type="EMBL" id="SEOQ01001284">
    <property type="protein sequence ID" value="TFY52572.1"/>
    <property type="molecule type" value="Genomic_DNA"/>
</dbReference>
<dbReference type="GO" id="GO:0016787">
    <property type="term" value="F:hydrolase activity"/>
    <property type="evidence" value="ECO:0007669"/>
    <property type="project" value="UniProtKB-KW"/>
</dbReference>
<feature type="compositionally biased region" description="Low complexity" evidence="9">
    <location>
        <begin position="22"/>
        <end position="33"/>
    </location>
</feature>
<comment type="caution">
    <text evidence="12">The sequence shown here is derived from an EMBL/GenBank/DDBJ whole genome shotgun (WGS) entry which is preliminary data.</text>
</comment>
<feature type="compositionally biased region" description="Basic and acidic residues" evidence="9">
    <location>
        <begin position="36"/>
        <end position="48"/>
    </location>
</feature>
<evidence type="ECO:0000259" key="11">
    <source>
        <dbReference type="PROSITE" id="PS51194"/>
    </source>
</evidence>
<feature type="compositionally biased region" description="Acidic residues" evidence="9">
    <location>
        <begin position="1"/>
        <end position="12"/>
    </location>
</feature>
<reference evidence="12 13" key="1">
    <citation type="submission" date="2019-02" db="EMBL/GenBank/DDBJ databases">
        <title>Genome sequencing of the rare red list fungi Dentipellis fragilis.</title>
        <authorList>
            <person name="Buettner E."/>
            <person name="Kellner H."/>
        </authorList>
    </citation>
    <scope>NUCLEOTIDE SEQUENCE [LARGE SCALE GENOMIC DNA]</scope>
    <source>
        <strain evidence="12 13">DSM 105465</strain>
    </source>
</reference>
<comment type="similarity">
    <text evidence="1">Belongs to the helicase family. RecQ subfamily.</text>
</comment>
<evidence type="ECO:0000256" key="6">
    <source>
        <dbReference type="ARBA" id="ARBA00023235"/>
    </source>
</evidence>
<evidence type="ECO:0000313" key="12">
    <source>
        <dbReference type="EMBL" id="TFY52572.1"/>
    </source>
</evidence>
<dbReference type="Pfam" id="PF00271">
    <property type="entry name" value="Helicase_C"/>
    <property type="match status" value="1"/>
</dbReference>
<dbReference type="GO" id="GO:0043138">
    <property type="term" value="F:3'-5' DNA helicase activity"/>
    <property type="evidence" value="ECO:0007669"/>
    <property type="project" value="UniProtKB-EC"/>
</dbReference>
<evidence type="ECO:0000256" key="8">
    <source>
        <dbReference type="ARBA" id="ARBA00034808"/>
    </source>
</evidence>
<evidence type="ECO:0000256" key="7">
    <source>
        <dbReference type="ARBA" id="ARBA00034617"/>
    </source>
</evidence>
<keyword evidence="4" id="KW-0067">ATP-binding</keyword>
<evidence type="ECO:0000256" key="9">
    <source>
        <dbReference type="SAM" id="MobiDB-lite"/>
    </source>
</evidence>
<evidence type="ECO:0000256" key="4">
    <source>
        <dbReference type="ARBA" id="ARBA00022840"/>
    </source>
</evidence>
<dbReference type="GO" id="GO:0006310">
    <property type="term" value="P:DNA recombination"/>
    <property type="evidence" value="ECO:0007669"/>
    <property type="project" value="TreeGrafter"/>
</dbReference>
<dbReference type="InterPro" id="IPR027417">
    <property type="entry name" value="P-loop_NTPase"/>
</dbReference>
<dbReference type="SUPFAM" id="SSF52540">
    <property type="entry name" value="P-loop containing nucleoside triphosphate hydrolases"/>
    <property type="match status" value="1"/>
</dbReference>
<evidence type="ECO:0000256" key="1">
    <source>
        <dbReference type="ARBA" id="ARBA00005446"/>
    </source>
</evidence>
<dbReference type="GO" id="GO:0003677">
    <property type="term" value="F:DNA binding"/>
    <property type="evidence" value="ECO:0007669"/>
    <property type="project" value="UniProtKB-KW"/>
</dbReference>
<dbReference type="PROSITE" id="PS51194">
    <property type="entry name" value="HELICASE_CTER"/>
    <property type="match status" value="1"/>
</dbReference>
<dbReference type="SMART" id="SM00487">
    <property type="entry name" value="DEXDc"/>
    <property type="match status" value="1"/>
</dbReference>
<dbReference type="OrthoDB" id="2499463at2759"/>
<dbReference type="GO" id="GO:0009378">
    <property type="term" value="F:four-way junction helicase activity"/>
    <property type="evidence" value="ECO:0007669"/>
    <property type="project" value="TreeGrafter"/>
</dbReference>
<feature type="domain" description="Helicase C-terminal" evidence="11">
    <location>
        <begin position="315"/>
        <end position="487"/>
    </location>
</feature>
<organism evidence="12 13">
    <name type="scientific">Dentipellis fragilis</name>
    <dbReference type="NCBI Taxonomy" id="205917"/>
    <lineage>
        <taxon>Eukaryota</taxon>
        <taxon>Fungi</taxon>
        <taxon>Dikarya</taxon>
        <taxon>Basidiomycota</taxon>
        <taxon>Agaricomycotina</taxon>
        <taxon>Agaricomycetes</taxon>
        <taxon>Russulales</taxon>
        <taxon>Hericiaceae</taxon>
        <taxon>Dentipellis</taxon>
    </lineage>
</organism>
<keyword evidence="6" id="KW-0413">Isomerase</keyword>
<protein>
    <recommendedName>
        <fullName evidence="8">DNA 3'-5' helicase</fullName>
        <ecNumber evidence="8">5.6.2.4</ecNumber>
    </recommendedName>
</protein>
<dbReference type="SMART" id="SM00490">
    <property type="entry name" value="HELICc"/>
    <property type="match status" value="1"/>
</dbReference>
<dbReference type="PANTHER" id="PTHR13710:SF105">
    <property type="entry name" value="ATP-DEPENDENT DNA HELICASE Q1"/>
    <property type="match status" value="1"/>
</dbReference>
<accession>A0A4Y9XS50</accession>
<dbReference type="PROSITE" id="PS00690">
    <property type="entry name" value="DEAH_ATP_HELICASE"/>
    <property type="match status" value="1"/>
</dbReference>
<dbReference type="Gene3D" id="3.40.50.300">
    <property type="entry name" value="P-loop containing nucleotide triphosphate hydrolases"/>
    <property type="match status" value="2"/>
</dbReference>
<proteinExistence type="inferred from homology"/>
<dbReference type="InterPro" id="IPR011545">
    <property type="entry name" value="DEAD/DEAH_box_helicase_dom"/>
</dbReference>
<evidence type="ECO:0000259" key="10">
    <source>
        <dbReference type="PROSITE" id="PS51192"/>
    </source>
</evidence>
<keyword evidence="13" id="KW-1185">Reference proteome</keyword>
<gene>
    <name evidence="12" type="ORF">EVG20_g10496</name>
</gene>
<dbReference type="Proteomes" id="UP000298327">
    <property type="component" value="Unassembled WGS sequence"/>
</dbReference>
<keyword evidence="2" id="KW-0547">Nucleotide-binding</keyword>
<dbReference type="InterPro" id="IPR002464">
    <property type="entry name" value="DNA/RNA_helicase_DEAH_CS"/>
</dbReference>
<name>A0A4Y9XS50_9AGAM</name>
<feature type="region of interest" description="Disordered" evidence="9">
    <location>
        <begin position="1"/>
        <end position="48"/>
    </location>
</feature>
<dbReference type="EC" id="5.6.2.4" evidence="8"/>
<dbReference type="GO" id="GO:0005694">
    <property type="term" value="C:chromosome"/>
    <property type="evidence" value="ECO:0007669"/>
    <property type="project" value="TreeGrafter"/>
</dbReference>
<evidence type="ECO:0000256" key="5">
    <source>
        <dbReference type="ARBA" id="ARBA00023125"/>
    </source>
</evidence>
<dbReference type="PROSITE" id="PS51192">
    <property type="entry name" value="HELICASE_ATP_BIND_1"/>
    <property type="match status" value="1"/>
</dbReference>
<dbReference type="GO" id="GO:0006281">
    <property type="term" value="P:DNA repair"/>
    <property type="evidence" value="ECO:0007669"/>
    <property type="project" value="TreeGrafter"/>
</dbReference>
<evidence type="ECO:0000256" key="3">
    <source>
        <dbReference type="ARBA" id="ARBA00022801"/>
    </source>
</evidence>
<keyword evidence="5" id="KW-0238">DNA-binding</keyword>
<sequence>MPSDVESADDDPASIGRDEEGTSPPAASNPSTPRQARADAHEKQRQRSDTLLEAARKRAHANSKYNSLEARKKMLEECKARSEGRIVPHSWQLDIAESLVLGMDCELIASTGAGKTIPFVLPLFYQSGKIIIIISPLNALEEDQARRFRALGVSAQAVNGTMYTDALQKVQLAPSHTLSIQHAFLTYARQEIETGKHQILVTSPNMCLQHDKFRVLLSSPGFSEKISAFIIDEAHCITQWGEKFRTEYLQLGTLRAFVSTQVPFLVTSATLTPADLVSIRKSVLMDNVNTYHLNLGNDRPNIAWQVIHMKAGKSDLDSLEFLLPTEAEPTLQRAIVFFDDIQLSMEACRWFREHLPEHLRHRVGCYNSRRGPQSKHHCYDQFCDECMDIWFASKAAGIGCDIPRIKIVAQFMVPGSLSVWLQCAGRAARQQDMQGEAYLLVQPSVFQEKGKNSRQEGDDIVYVKTVEEGLRTWLEGEQCHRDIADEYFFNPPTRQHA</sequence>
<evidence type="ECO:0000313" key="13">
    <source>
        <dbReference type="Proteomes" id="UP000298327"/>
    </source>
</evidence>
<dbReference type="PANTHER" id="PTHR13710">
    <property type="entry name" value="DNA HELICASE RECQ FAMILY MEMBER"/>
    <property type="match status" value="1"/>
</dbReference>
<dbReference type="GO" id="GO:0005737">
    <property type="term" value="C:cytoplasm"/>
    <property type="evidence" value="ECO:0007669"/>
    <property type="project" value="TreeGrafter"/>
</dbReference>
<keyword evidence="3" id="KW-0378">Hydrolase</keyword>
<evidence type="ECO:0000256" key="2">
    <source>
        <dbReference type="ARBA" id="ARBA00022741"/>
    </source>
</evidence>
<dbReference type="Pfam" id="PF00270">
    <property type="entry name" value="DEAD"/>
    <property type="match status" value="1"/>
</dbReference>
<dbReference type="CDD" id="cd18785">
    <property type="entry name" value="SF2_C"/>
    <property type="match status" value="1"/>
</dbReference>
<dbReference type="InterPro" id="IPR014001">
    <property type="entry name" value="Helicase_ATP-bd"/>
</dbReference>
<dbReference type="InterPro" id="IPR001650">
    <property type="entry name" value="Helicase_C-like"/>
</dbReference>